<evidence type="ECO:0000313" key="3">
    <source>
        <dbReference type="Proteomes" id="UP000557307"/>
    </source>
</evidence>
<keyword evidence="1" id="KW-0812">Transmembrane</keyword>
<gene>
    <name evidence="2" type="ORF">HNQ92_004198</name>
</gene>
<name>A0A840U0Y4_9BACT</name>
<organism evidence="2 3">
    <name type="scientific">Rhabdobacter roseus</name>
    <dbReference type="NCBI Taxonomy" id="1655419"/>
    <lineage>
        <taxon>Bacteria</taxon>
        <taxon>Pseudomonadati</taxon>
        <taxon>Bacteroidota</taxon>
        <taxon>Cytophagia</taxon>
        <taxon>Cytophagales</taxon>
        <taxon>Cytophagaceae</taxon>
        <taxon>Rhabdobacter</taxon>
    </lineage>
</organism>
<feature type="transmembrane region" description="Helical" evidence="1">
    <location>
        <begin position="201"/>
        <end position="220"/>
    </location>
</feature>
<proteinExistence type="predicted"/>
<feature type="transmembrane region" description="Helical" evidence="1">
    <location>
        <begin position="229"/>
        <end position="250"/>
    </location>
</feature>
<keyword evidence="1" id="KW-0472">Membrane</keyword>
<accession>A0A840U0Y4</accession>
<dbReference type="Proteomes" id="UP000557307">
    <property type="component" value="Unassembled WGS sequence"/>
</dbReference>
<dbReference type="AlphaFoldDB" id="A0A840U0Y4"/>
<evidence type="ECO:0000256" key="1">
    <source>
        <dbReference type="SAM" id="Phobius"/>
    </source>
</evidence>
<reference evidence="2 3" key="1">
    <citation type="submission" date="2020-08" db="EMBL/GenBank/DDBJ databases">
        <title>Genomic Encyclopedia of Type Strains, Phase IV (KMG-IV): sequencing the most valuable type-strain genomes for metagenomic binning, comparative biology and taxonomic classification.</title>
        <authorList>
            <person name="Goeker M."/>
        </authorList>
    </citation>
    <scope>NUCLEOTIDE SEQUENCE [LARGE SCALE GENOMIC DNA]</scope>
    <source>
        <strain evidence="2 3">DSM 105074</strain>
    </source>
</reference>
<feature type="transmembrane region" description="Helical" evidence="1">
    <location>
        <begin position="78"/>
        <end position="98"/>
    </location>
</feature>
<feature type="transmembrane region" description="Helical" evidence="1">
    <location>
        <begin position="113"/>
        <end position="135"/>
    </location>
</feature>
<feature type="transmembrane region" description="Helical" evidence="1">
    <location>
        <begin position="147"/>
        <end position="165"/>
    </location>
</feature>
<dbReference type="RefSeq" id="WP_184176784.1">
    <property type="nucleotide sequence ID" value="NZ_JACHGF010000008.1"/>
</dbReference>
<protein>
    <submittedName>
        <fullName evidence="2">Uncharacterized protein</fullName>
    </submittedName>
</protein>
<sequence length="260" mass="29390">MSLLQNLRQRNAILYYLGVVNLAAALVLLPFLWLDEQPLLGINRWVKPFKFFVSIGIYAFTLAWLTGDLENQRYVRRFSWLVCLCMAVEMVIITLQAFRGQKSHYHQESLEGMILYNVMGGFIVFNTILVGTLAYRFWKNRFPQLPAAYLWGIRLGLLLFLLASLEGLYMAQQPGHTVGGPDGGAGLPLLNWSTRFGDLRVAHFVGLHGLQILPLLGAALSRGKVPFRVGWVVVTFVFLLLLTLGTYVQAIQKVPLWATY</sequence>
<keyword evidence="1" id="KW-1133">Transmembrane helix</keyword>
<evidence type="ECO:0000313" key="2">
    <source>
        <dbReference type="EMBL" id="MBB5286038.1"/>
    </source>
</evidence>
<comment type="caution">
    <text evidence="2">The sequence shown here is derived from an EMBL/GenBank/DDBJ whole genome shotgun (WGS) entry which is preliminary data.</text>
</comment>
<feature type="transmembrane region" description="Helical" evidence="1">
    <location>
        <begin position="12"/>
        <end position="33"/>
    </location>
</feature>
<keyword evidence="3" id="KW-1185">Reference proteome</keyword>
<feature type="transmembrane region" description="Helical" evidence="1">
    <location>
        <begin position="45"/>
        <end position="66"/>
    </location>
</feature>
<dbReference type="EMBL" id="JACHGF010000008">
    <property type="protein sequence ID" value="MBB5286038.1"/>
    <property type="molecule type" value="Genomic_DNA"/>
</dbReference>